<evidence type="ECO:0000256" key="1">
    <source>
        <dbReference type="SAM" id="MobiDB-lite"/>
    </source>
</evidence>
<feature type="region of interest" description="Disordered" evidence="1">
    <location>
        <begin position="113"/>
        <end position="132"/>
    </location>
</feature>
<gene>
    <name evidence="2" type="ORF">BGZ96_012331</name>
</gene>
<proteinExistence type="predicted"/>
<dbReference type="EMBL" id="JAAAIM010000922">
    <property type="protein sequence ID" value="KAG0283310.1"/>
    <property type="molecule type" value="Genomic_DNA"/>
</dbReference>
<dbReference type="SUPFAM" id="SSF52047">
    <property type="entry name" value="RNI-like"/>
    <property type="match status" value="1"/>
</dbReference>
<name>A0ABQ7JR66_9FUNG</name>
<feature type="compositionally biased region" description="Polar residues" evidence="1">
    <location>
        <begin position="1"/>
        <end position="20"/>
    </location>
</feature>
<accession>A0ABQ7JR66</accession>
<reference evidence="2 3" key="1">
    <citation type="journal article" date="2020" name="Fungal Divers.">
        <title>Resolving the Mortierellaceae phylogeny through synthesis of multi-gene phylogenetics and phylogenomics.</title>
        <authorList>
            <person name="Vandepol N."/>
            <person name="Liber J."/>
            <person name="Desiro A."/>
            <person name="Na H."/>
            <person name="Kennedy M."/>
            <person name="Barry K."/>
            <person name="Grigoriev I.V."/>
            <person name="Miller A.N."/>
            <person name="O'Donnell K."/>
            <person name="Stajich J.E."/>
            <person name="Bonito G."/>
        </authorList>
    </citation>
    <scope>NUCLEOTIDE SEQUENCE [LARGE SCALE GENOMIC DNA]</scope>
    <source>
        <strain evidence="2 3">AD045</strain>
    </source>
</reference>
<feature type="compositionally biased region" description="Basic and acidic residues" evidence="1">
    <location>
        <begin position="21"/>
        <end position="33"/>
    </location>
</feature>
<feature type="region of interest" description="Disordered" evidence="1">
    <location>
        <begin position="774"/>
        <end position="815"/>
    </location>
</feature>
<comment type="caution">
    <text evidence="2">The sequence shown here is derived from an EMBL/GenBank/DDBJ whole genome shotgun (WGS) entry which is preliminary data.</text>
</comment>
<feature type="region of interest" description="Disordered" evidence="1">
    <location>
        <begin position="1"/>
        <end position="33"/>
    </location>
</feature>
<keyword evidence="3" id="KW-1185">Reference proteome</keyword>
<evidence type="ECO:0000313" key="3">
    <source>
        <dbReference type="Proteomes" id="UP001194696"/>
    </source>
</evidence>
<evidence type="ECO:0000313" key="2">
    <source>
        <dbReference type="EMBL" id="KAG0283310.1"/>
    </source>
</evidence>
<organism evidence="2 3">
    <name type="scientific">Linnemannia gamsii</name>
    <dbReference type="NCBI Taxonomy" id="64522"/>
    <lineage>
        <taxon>Eukaryota</taxon>
        <taxon>Fungi</taxon>
        <taxon>Fungi incertae sedis</taxon>
        <taxon>Mucoromycota</taxon>
        <taxon>Mortierellomycotina</taxon>
        <taxon>Mortierellomycetes</taxon>
        <taxon>Mortierellales</taxon>
        <taxon>Mortierellaceae</taxon>
        <taxon>Linnemannia</taxon>
    </lineage>
</organism>
<sequence length="829" mass="93023">MMAQQNELVRQQNKMLQEQAASKKREEKMLQEQAESKLREEQMLKMQQESIDRLIVNQQRVDAILVQNYELHEYPIPRLFVVLPDSFSDWDPRNFLMERFRLHFLCECSDNCKSNPSSDQGASSGQLRITTGTPANPIPVKNTIHLAKHEGYELSRPTEFFNQYGPYVLGMLRILQHCLAVTAVATPVAVLADNSLKDIMDGVRSISERTVGAVNMSINILETKLGDNDVGGDLATAASSGQEDSSMFENLAALEGADLRRLDTFLRNNDRDKILGNLYRITTEQGHVKWVCFEHYKETYRHTALSSFAQSIETSGGIYDPHLGQVTIGLKSSTASKDFLRRLVSQAPVARTLDITLDWNFGPTDLTTLVDLVAKSNVKVVKLDLQDDHNSISTIAIATWRPGKGRYHSLLSLLSNTKLRSLQLSNVFLLGIRTSNLPSNFTGSRLQNFGFDGHLYNDEDRFRLTNIISHCSELVELRLISLNTVPVRTRKDSNFHEPVFSLKKLRRLHLVGEGGGLALTIIKESSVKNLGPMTEIIYTVAFRDTSFLTKLIRQSGSSLEIFVLYPDKEWDIDLTPDNSSPTPTLVVSKKAPTASLPSHHHLCALTHLDLQVSLTYESLQYLSAILPDLHLVHFGCKMSTSTLLQHCNFASLKSMSVMEVTNANVQPVLDAVADGTATSSFSGLEQLFLRFVKYEYDIPTTFLRSVQLTRLYLDRIYPEPLEAILEVVDVSKLQELSIRSSFYEPSSERALAGKVGMFTESLVIELDEFSSTHYTENGGGSRTSAGSPYSLPRSRNLPRNLHQQGYGSDPDKRHSYSVDGREIVVDFLY</sequence>
<protein>
    <submittedName>
        <fullName evidence="2">Uncharacterized protein</fullName>
    </submittedName>
</protein>
<dbReference type="Proteomes" id="UP001194696">
    <property type="component" value="Unassembled WGS sequence"/>
</dbReference>